<name>V6ATN1_9ARCH</name>
<accession>V6ATN1</accession>
<evidence type="ECO:0000313" key="3">
    <source>
        <dbReference type="EMBL" id="CAE6496760.1"/>
    </source>
</evidence>
<comment type="caution">
    <text evidence="4">The sequence shown here is derived from an EMBL/GenBank/DDBJ whole genome shotgun (WGS) entry which is preliminary data.</text>
</comment>
<protein>
    <submittedName>
        <fullName evidence="4">Uncharacterized protein</fullName>
    </submittedName>
</protein>
<dbReference type="EMBL" id="CAJNAQ010000005">
    <property type="protein sequence ID" value="CAE6496760.1"/>
    <property type="molecule type" value="Genomic_DNA"/>
</dbReference>
<evidence type="ECO:0000256" key="1">
    <source>
        <dbReference type="SAM" id="MobiDB-lite"/>
    </source>
</evidence>
<gene>
    <name evidence="4" type="ORF">NITUZ_40105</name>
    <name evidence="3" type="ORF">NUZ5A_50582</name>
</gene>
<evidence type="ECO:0000256" key="2">
    <source>
        <dbReference type="SAM" id="Phobius"/>
    </source>
</evidence>
<evidence type="ECO:0000313" key="5">
    <source>
        <dbReference type="Proteomes" id="UP000018159"/>
    </source>
</evidence>
<organism evidence="4 5">
    <name type="scientific">Candidatus Nitrosotenuis uzonensis</name>
    <dbReference type="NCBI Taxonomy" id="1407055"/>
    <lineage>
        <taxon>Archaea</taxon>
        <taxon>Nitrososphaerota</taxon>
        <taxon>Candidatus Nitrosotenuis</taxon>
    </lineage>
</organism>
<keyword evidence="2" id="KW-1133">Transmembrane helix</keyword>
<evidence type="ECO:0000313" key="4">
    <source>
        <dbReference type="EMBL" id="CDI05939.1"/>
    </source>
</evidence>
<dbReference type="OrthoDB" id="11617at2157"/>
<dbReference type="EMBL" id="CBTY010000009">
    <property type="protein sequence ID" value="CDI05939.1"/>
    <property type="molecule type" value="Genomic_DNA"/>
</dbReference>
<dbReference type="Proteomes" id="UP000655759">
    <property type="component" value="Unassembled WGS sequence"/>
</dbReference>
<reference evidence="3" key="3">
    <citation type="submission" date="2021-02" db="EMBL/GenBank/DDBJ databases">
        <authorList>
            <person name="Han P."/>
        </authorList>
    </citation>
    <scope>NUCLEOTIDE SEQUENCE</scope>
    <source>
        <strain evidence="3">Candidatus Nitrosotenuis uzonensis 5A</strain>
    </source>
</reference>
<sequence length="89" mass="10187">MEIEHNMAEPHNYRTVGYSMIMVAASLVVIALLYLAIGDDVLYSDRVGKQKQFEYNQMLEEMKQKQESAESGKNLSIGLDENMNMDNRP</sequence>
<reference evidence="4" key="1">
    <citation type="journal article" date="2013" name="PLoS ONE">
        <title>Enrichment and Genome Sequence of the Group I.1a Ammonia-Oxidizing Archaeon ?Ca. Nitrosotenuis uzonensis? Representing a Clade Globally.</title>
        <authorList>
            <person name="Lebedeva E.V."/>
            <person name="Hatzenpichler R."/>
            <person name="Pelletier E."/>
            <person name="Schuster N."/>
            <person name="Hauzmayer S."/>
            <person name="Bulaev A."/>
            <person name="Grigor'eva N.V."/>
            <person name="Galushko A."/>
            <person name="Schmid M."/>
            <person name="Palatinszky M."/>
            <person name="Le Paslier D."/>
            <person name="Daims H."/>
            <person name="Wagner M."/>
        </authorList>
    </citation>
    <scope>NUCLEOTIDE SEQUENCE [LARGE SCALE GENOMIC DNA]</scope>
    <source>
        <strain evidence="4">N4</strain>
    </source>
</reference>
<keyword evidence="2" id="KW-0472">Membrane</keyword>
<keyword evidence="2" id="KW-0812">Transmembrane</keyword>
<dbReference type="AlphaFoldDB" id="V6ATN1"/>
<feature type="region of interest" description="Disordered" evidence="1">
    <location>
        <begin position="64"/>
        <end position="89"/>
    </location>
</feature>
<dbReference type="RefSeq" id="WP_048196306.1">
    <property type="nucleotide sequence ID" value="NZ_CAJNAQ010000005.1"/>
</dbReference>
<keyword evidence="5" id="KW-1185">Reference proteome</keyword>
<reference evidence="4" key="2">
    <citation type="submission" date="2013-10" db="EMBL/GenBank/DDBJ databases">
        <authorList>
            <person name="Regsiter A."/>
        </authorList>
    </citation>
    <scope>NUCLEOTIDE SEQUENCE</scope>
    <source>
        <strain evidence="4">N4</strain>
    </source>
</reference>
<proteinExistence type="predicted"/>
<feature type="transmembrane region" description="Helical" evidence="2">
    <location>
        <begin position="16"/>
        <end position="37"/>
    </location>
</feature>
<dbReference type="Proteomes" id="UP000018159">
    <property type="component" value="Unassembled WGS sequence"/>
</dbReference>